<reference evidence="1" key="1">
    <citation type="submission" date="2022-12" db="EMBL/GenBank/DDBJ databases">
        <title>Genome Sequence of Lasiodiplodia mahajangana.</title>
        <authorList>
            <person name="Buettner E."/>
        </authorList>
    </citation>
    <scope>NUCLEOTIDE SEQUENCE</scope>
    <source>
        <strain evidence="1">VT137</strain>
    </source>
</reference>
<sequence>MVGIPRSKGCKTCRRKKVKCDEQKPRCGQCRKGVRECEGYDQPTIFRHSSVRDFAATSHSCDRKGIPPRNQPLESITWATDQRAPDKKNTVPRQERPNQRVHPYTVARAKRAQSQLARTVPLLRTPDSMVLAVQSITGQFLQLCLPLSETQEAPLAWLGDIKDMGQDIDALPLAMSALALGWAGHVDNQPHLADKGLQLYNAAIRQLRDDMNTYTPLQSLIVTTIFVAFELCQFGSKGNPGWLAHMKGIAAFLQALGPEKVSTDPYLKIYSFCRVVFIMQGLTRRRSVCASSHMWIHGPFRNHKKNAYHQFYDLSAEACGLLGCSDDLGQAEDGSQANEVKPKQAQQVLHDMLSLISRLKKWMQDSNIVGINGPLKFPNNDLVADHQLGYSRAHGYPIKLPPNSKFTSDTLYWQMMMYNYWALRLDLYMTILDNPVLSSLLKNSDDFQALVRAELEVRGPEGKKMVTTLIFEECRKLANNIAVNFPSECYDTCQSFGSLVTAYTLETTIRWYERHGGGASQMDAELEQHCRAILDGIRIEESRNPCPFEVSILPDEVLKQHWC</sequence>
<organism evidence="1 2">
    <name type="scientific">Lasiodiplodia mahajangana</name>
    <dbReference type="NCBI Taxonomy" id="1108764"/>
    <lineage>
        <taxon>Eukaryota</taxon>
        <taxon>Fungi</taxon>
        <taxon>Dikarya</taxon>
        <taxon>Ascomycota</taxon>
        <taxon>Pezizomycotina</taxon>
        <taxon>Dothideomycetes</taxon>
        <taxon>Dothideomycetes incertae sedis</taxon>
        <taxon>Botryosphaeriales</taxon>
        <taxon>Botryosphaeriaceae</taxon>
        <taxon>Lasiodiplodia</taxon>
    </lineage>
</organism>
<evidence type="ECO:0000313" key="2">
    <source>
        <dbReference type="Proteomes" id="UP001153332"/>
    </source>
</evidence>
<proteinExistence type="predicted"/>
<keyword evidence="2" id="KW-1185">Reference proteome</keyword>
<name>A0ACC2JAS1_9PEZI</name>
<evidence type="ECO:0000313" key="1">
    <source>
        <dbReference type="EMBL" id="KAJ8124480.1"/>
    </source>
</evidence>
<dbReference type="EMBL" id="JAPUUL010002990">
    <property type="protein sequence ID" value="KAJ8124480.1"/>
    <property type="molecule type" value="Genomic_DNA"/>
</dbReference>
<dbReference type="Proteomes" id="UP001153332">
    <property type="component" value="Unassembled WGS sequence"/>
</dbReference>
<comment type="caution">
    <text evidence="1">The sequence shown here is derived from an EMBL/GenBank/DDBJ whole genome shotgun (WGS) entry which is preliminary data.</text>
</comment>
<accession>A0ACC2JAS1</accession>
<protein>
    <submittedName>
        <fullName evidence="1">Uncharacterized protein</fullName>
    </submittedName>
</protein>
<gene>
    <name evidence="1" type="ORF">O1611_g9160</name>
</gene>